<dbReference type="Proteomes" id="UP001152797">
    <property type="component" value="Unassembled WGS sequence"/>
</dbReference>
<proteinExistence type="predicted"/>
<evidence type="ECO:0000313" key="3">
    <source>
        <dbReference type="EMBL" id="CAL1147541.1"/>
    </source>
</evidence>
<dbReference type="AlphaFoldDB" id="A0A9P1CPX1"/>
<gene>
    <name evidence="2" type="ORF">C1SCF055_LOCUS20836</name>
</gene>
<reference evidence="2" key="1">
    <citation type="submission" date="2022-10" db="EMBL/GenBank/DDBJ databases">
        <authorList>
            <person name="Chen Y."/>
            <person name="Dougan E. K."/>
            <person name="Chan C."/>
            <person name="Rhodes N."/>
            <person name="Thang M."/>
        </authorList>
    </citation>
    <scope>NUCLEOTIDE SEQUENCE</scope>
</reference>
<name>A0A9P1CPX1_9DINO</name>
<feature type="region of interest" description="Disordered" evidence="1">
    <location>
        <begin position="119"/>
        <end position="138"/>
    </location>
</feature>
<evidence type="ECO:0000313" key="2">
    <source>
        <dbReference type="EMBL" id="CAI3994166.1"/>
    </source>
</evidence>
<reference evidence="3" key="2">
    <citation type="submission" date="2024-04" db="EMBL/GenBank/DDBJ databases">
        <authorList>
            <person name="Chen Y."/>
            <person name="Shah S."/>
            <person name="Dougan E. K."/>
            <person name="Thang M."/>
            <person name="Chan C."/>
        </authorList>
    </citation>
    <scope>NUCLEOTIDE SEQUENCE [LARGE SCALE GENOMIC DNA]</scope>
</reference>
<comment type="caution">
    <text evidence="2">The sequence shown here is derived from an EMBL/GenBank/DDBJ whole genome shotgun (WGS) entry which is preliminary data.</text>
</comment>
<evidence type="ECO:0000256" key="1">
    <source>
        <dbReference type="SAM" id="MobiDB-lite"/>
    </source>
</evidence>
<evidence type="ECO:0000313" key="5">
    <source>
        <dbReference type="Proteomes" id="UP001152797"/>
    </source>
</evidence>
<protein>
    <submittedName>
        <fullName evidence="4">Fumarylacetoacetate (FAA) hydrolase family protein</fullName>
    </submittedName>
</protein>
<keyword evidence="5" id="KW-1185">Reference proteome</keyword>
<dbReference type="EMBL" id="CAMXCT010001914">
    <property type="protein sequence ID" value="CAI3994166.1"/>
    <property type="molecule type" value="Genomic_DNA"/>
</dbReference>
<dbReference type="GO" id="GO:0016787">
    <property type="term" value="F:hydrolase activity"/>
    <property type="evidence" value="ECO:0007669"/>
    <property type="project" value="UniProtKB-KW"/>
</dbReference>
<dbReference type="EMBL" id="CAMXCT020001914">
    <property type="protein sequence ID" value="CAL1147541.1"/>
    <property type="molecule type" value="Genomic_DNA"/>
</dbReference>
<dbReference type="EMBL" id="CAMXCT030001914">
    <property type="protein sequence ID" value="CAL4781478.1"/>
    <property type="molecule type" value="Genomic_DNA"/>
</dbReference>
<sequence length="170" mass="19702">MKNCRSFWMLGAQAGVTGDPVSCTSRWLAGSHLRVTVAEGGLLGNRSPRNTTTTWSLQIRSAIRNLQMRNLLRPTQKVTRTCTTMRPFDFFWSGTPKGRRIERTQWWKNSSRVLTKMMRTRSQRERNVRSRHRPPAKPQRVPVLLRTLPRKLGGVDFYCQCVLYMCMCAI</sequence>
<accession>A0A9P1CPX1</accession>
<organism evidence="2">
    <name type="scientific">Cladocopium goreaui</name>
    <dbReference type="NCBI Taxonomy" id="2562237"/>
    <lineage>
        <taxon>Eukaryota</taxon>
        <taxon>Sar</taxon>
        <taxon>Alveolata</taxon>
        <taxon>Dinophyceae</taxon>
        <taxon>Suessiales</taxon>
        <taxon>Symbiodiniaceae</taxon>
        <taxon>Cladocopium</taxon>
    </lineage>
</organism>
<evidence type="ECO:0000313" key="4">
    <source>
        <dbReference type="EMBL" id="CAL4781478.1"/>
    </source>
</evidence>
<keyword evidence="4" id="KW-0378">Hydrolase</keyword>